<sequence length="343" mass="36638">MQAIRLHPAQAGPPYSPSNPAPSSALHLDTVPIPKPSKAGEMLIRNKASTIIRDTLTWPETYSHDYLISGNDLSGTVVEVFDEQNSKFKPGDEVFGMLAADRPGAWAEYAIATENEVSLKPAKLAWKDAAALPLSGMTAYEALFVHAGVPVPERDAAVQNSRGHNPRNEAKKVLITGAGGAVGAYIVQLARLAGLHVTAATSSNERNAEFLRGLGADDTIEYAALQTEDQKEVYDIVIDTVGGQPLADAWACIKAGGSLITVDSSSFNFVEEHTKRGIRREGIKALFFIVEGGAASLNALAEFANLGLLQVFVLDSYPLAKAREAYDRANGRLTGRGKIILSV</sequence>
<feature type="region of interest" description="Disordered" evidence="1">
    <location>
        <begin position="1"/>
        <end position="27"/>
    </location>
</feature>
<dbReference type="RefSeq" id="XP_040708581.1">
    <property type="nucleotide sequence ID" value="XM_040848813.1"/>
</dbReference>
<feature type="domain" description="Enoyl reductase (ER)" evidence="2">
    <location>
        <begin position="21"/>
        <end position="341"/>
    </location>
</feature>
<dbReference type="SMART" id="SM00829">
    <property type="entry name" value="PKS_ER"/>
    <property type="match status" value="1"/>
</dbReference>
<evidence type="ECO:0000313" key="3">
    <source>
        <dbReference type="EMBL" id="OJJ64775.1"/>
    </source>
</evidence>
<dbReference type="Gene3D" id="3.40.50.720">
    <property type="entry name" value="NAD(P)-binding Rossmann-like Domain"/>
    <property type="match status" value="1"/>
</dbReference>
<dbReference type="Pfam" id="PF13602">
    <property type="entry name" value="ADH_zinc_N_2"/>
    <property type="match status" value="1"/>
</dbReference>
<dbReference type="VEuPathDB" id="FungiDB:ASPSYDRAFT_54196"/>
<dbReference type="InterPro" id="IPR013154">
    <property type="entry name" value="ADH-like_N"/>
</dbReference>
<name>A0A1L9TZF2_9EURO</name>
<dbReference type="CDD" id="cd05289">
    <property type="entry name" value="MDR_like_2"/>
    <property type="match status" value="1"/>
</dbReference>
<organism evidence="3 4">
    <name type="scientific">Aspergillus sydowii CBS 593.65</name>
    <dbReference type="NCBI Taxonomy" id="1036612"/>
    <lineage>
        <taxon>Eukaryota</taxon>
        <taxon>Fungi</taxon>
        <taxon>Dikarya</taxon>
        <taxon>Ascomycota</taxon>
        <taxon>Pezizomycotina</taxon>
        <taxon>Eurotiomycetes</taxon>
        <taxon>Eurotiomycetidae</taxon>
        <taxon>Eurotiales</taxon>
        <taxon>Aspergillaceae</taxon>
        <taxon>Aspergillus</taxon>
        <taxon>Aspergillus subgen. Nidulantes</taxon>
    </lineage>
</organism>
<keyword evidence="4" id="KW-1185">Reference proteome</keyword>
<dbReference type="AlphaFoldDB" id="A0A1L9TZF2"/>
<dbReference type="InterPro" id="IPR020843">
    <property type="entry name" value="ER"/>
</dbReference>
<dbReference type="EMBL" id="KV878582">
    <property type="protein sequence ID" value="OJJ64775.1"/>
    <property type="molecule type" value="Genomic_DNA"/>
</dbReference>
<evidence type="ECO:0000313" key="4">
    <source>
        <dbReference type="Proteomes" id="UP000184356"/>
    </source>
</evidence>
<dbReference type="Proteomes" id="UP000184356">
    <property type="component" value="Unassembled WGS sequence"/>
</dbReference>
<dbReference type="SUPFAM" id="SSF51735">
    <property type="entry name" value="NAD(P)-binding Rossmann-fold domains"/>
    <property type="match status" value="1"/>
</dbReference>
<dbReference type="InterPro" id="IPR036291">
    <property type="entry name" value="NAD(P)-bd_dom_sf"/>
</dbReference>
<dbReference type="OrthoDB" id="3509362at2759"/>
<evidence type="ECO:0000256" key="1">
    <source>
        <dbReference type="SAM" id="MobiDB-lite"/>
    </source>
</evidence>
<proteinExistence type="predicted"/>
<dbReference type="InterPro" id="IPR052585">
    <property type="entry name" value="Lipid_raft_assoc_Zn_ADH"/>
</dbReference>
<dbReference type="STRING" id="1036612.A0A1L9TZF2"/>
<dbReference type="InterPro" id="IPR011032">
    <property type="entry name" value="GroES-like_sf"/>
</dbReference>
<dbReference type="GO" id="GO:0016491">
    <property type="term" value="F:oxidoreductase activity"/>
    <property type="evidence" value="ECO:0007669"/>
    <property type="project" value="InterPro"/>
</dbReference>
<reference evidence="4" key="1">
    <citation type="journal article" date="2017" name="Genome Biol.">
        <title>Comparative genomics reveals high biological diversity and specific adaptations in the industrially and medically important fungal genus Aspergillus.</title>
        <authorList>
            <person name="de Vries R.P."/>
            <person name="Riley R."/>
            <person name="Wiebenga A."/>
            <person name="Aguilar-Osorio G."/>
            <person name="Amillis S."/>
            <person name="Uchima C.A."/>
            <person name="Anderluh G."/>
            <person name="Asadollahi M."/>
            <person name="Askin M."/>
            <person name="Barry K."/>
            <person name="Battaglia E."/>
            <person name="Bayram O."/>
            <person name="Benocci T."/>
            <person name="Braus-Stromeyer S.A."/>
            <person name="Caldana C."/>
            <person name="Canovas D."/>
            <person name="Cerqueira G.C."/>
            <person name="Chen F."/>
            <person name="Chen W."/>
            <person name="Choi C."/>
            <person name="Clum A."/>
            <person name="Dos Santos R.A."/>
            <person name="Damasio A.R."/>
            <person name="Diallinas G."/>
            <person name="Emri T."/>
            <person name="Fekete E."/>
            <person name="Flipphi M."/>
            <person name="Freyberg S."/>
            <person name="Gallo A."/>
            <person name="Gournas C."/>
            <person name="Habgood R."/>
            <person name="Hainaut M."/>
            <person name="Harispe M.L."/>
            <person name="Henrissat B."/>
            <person name="Hilden K.S."/>
            <person name="Hope R."/>
            <person name="Hossain A."/>
            <person name="Karabika E."/>
            <person name="Karaffa L."/>
            <person name="Karanyi Z."/>
            <person name="Krasevec N."/>
            <person name="Kuo A."/>
            <person name="Kusch H."/>
            <person name="LaButti K."/>
            <person name="Lagendijk E.L."/>
            <person name="Lapidus A."/>
            <person name="Levasseur A."/>
            <person name="Lindquist E."/>
            <person name="Lipzen A."/>
            <person name="Logrieco A.F."/>
            <person name="MacCabe A."/>
            <person name="Maekelae M.R."/>
            <person name="Malavazi I."/>
            <person name="Melin P."/>
            <person name="Meyer V."/>
            <person name="Mielnichuk N."/>
            <person name="Miskei M."/>
            <person name="Molnar A.P."/>
            <person name="Mule G."/>
            <person name="Ngan C.Y."/>
            <person name="Orejas M."/>
            <person name="Orosz E."/>
            <person name="Ouedraogo J.P."/>
            <person name="Overkamp K.M."/>
            <person name="Park H.-S."/>
            <person name="Perrone G."/>
            <person name="Piumi F."/>
            <person name="Punt P.J."/>
            <person name="Ram A.F."/>
            <person name="Ramon A."/>
            <person name="Rauscher S."/>
            <person name="Record E."/>
            <person name="Riano-Pachon D.M."/>
            <person name="Robert V."/>
            <person name="Roehrig J."/>
            <person name="Ruller R."/>
            <person name="Salamov A."/>
            <person name="Salih N.S."/>
            <person name="Samson R.A."/>
            <person name="Sandor E."/>
            <person name="Sanguinetti M."/>
            <person name="Schuetze T."/>
            <person name="Sepcic K."/>
            <person name="Shelest E."/>
            <person name="Sherlock G."/>
            <person name="Sophianopoulou V."/>
            <person name="Squina F.M."/>
            <person name="Sun H."/>
            <person name="Susca A."/>
            <person name="Todd R.B."/>
            <person name="Tsang A."/>
            <person name="Unkles S.E."/>
            <person name="van de Wiele N."/>
            <person name="van Rossen-Uffink D."/>
            <person name="Oliveira J.V."/>
            <person name="Vesth T.C."/>
            <person name="Visser J."/>
            <person name="Yu J.-H."/>
            <person name="Zhou M."/>
            <person name="Andersen M.R."/>
            <person name="Archer D.B."/>
            <person name="Baker S.E."/>
            <person name="Benoit I."/>
            <person name="Brakhage A.A."/>
            <person name="Braus G.H."/>
            <person name="Fischer R."/>
            <person name="Frisvad J.C."/>
            <person name="Goldman G.H."/>
            <person name="Houbraken J."/>
            <person name="Oakley B."/>
            <person name="Pocsi I."/>
            <person name="Scazzocchio C."/>
            <person name="Seiboth B."/>
            <person name="vanKuyk P.A."/>
            <person name="Wortman J."/>
            <person name="Dyer P.S."/>
            <person name="Grigoriev I.V."/>
        </authorList>
    </citation>
    <scope>NUCLEOTIDE SEQUENCE [LARGE SCALE GENOMIC DNA]</scope>
    <source>
        <strain evidence="4">CBS 593.65</strain>
    </source>
</reference>
<gene>
    <name evidence="3" type="ORF">ASPSYDRAFT_54196</name>
</gene>
<dbReference type="PANTHER" id="PTHR43482:SF4">
    <property type="entry name" value="ALCOHOL DEHYDROGENASE, PUTATIVE (AFU_ORTHOLOGUE AFUA_7G06260)-RELATED"/>
    <property type="match status" value="1"/>
</dbReference>
<accession>A0A1L9TZF2</accession>
<dbReference type="PANTHER" id="PTHR43482">
    <property type="entry name" value="PROTEIN AST1-RELATED"/>
    <property type="match status" value="1"/>
</dbReference>
<dbReference type="GeneID" id="63764886"/>
<dbReference type="Gene3D" id="3.90.180.10">
    <property type="entry name" value="Medium-chain alcohol dehydrogenases, catalytic domain"/>
    <property type="match status" value="1"/>
</dbReference>
<dbReference type="SUPFAM" id="SSF50129">
    <property type="entry name" value="GroES-like"/>
    <property type="match status" value="1"/>
</dbReference>
<evidence type="ECO:0000259" key="2">
    <source>
        <dbReference type="SMART" id="SM00829"/>
    </source>
</evidence>
<protein>
    <recommendedName>
        <fullName evidence="2">Enoyl reductase (ER) domain-containing protein</fullName>
    </recommendedName>
</protein>
<dbReference type="Pfam" id="PF08240">
    <property type="entry name" value="ADH_N"/>
    <property type="match status" value="1"/>
</dbReference>